<evidence type="ECO:0000313" key="1">
    <source>
        <dbReference type="EMBL" id="KAJ4489813.1"/>
    </source>
</evidence>
<proteinExistence type="predicted"/>
<evidence type="ECO:0000313" key="2">
    <source>
        <dbReference type="Proteomes" id="UP001150217"/>
    </source>
</evidence>
<reference evidence="1" key="1">
    <citation type="submission" date="2022-08" db="EMBL/GenBank/DDBJ databases">
        <title>A Global Phylogenomic Analysis of the Shiitake Genus Lentinula.</title>
        <authorList>
            <consortium name="DOE Joint Genome Institute"/>
            <person name="Sierra-Patev S."/>
            <person name="Min B."/>
            <person name="Naranjo-Ortiz M."/>
            <person name="Looney B."/>
            <person name="Konkel Z."/>
            <person name="Slot J.C."/>
            <person name="Sakamoto Y."/>
            <person name="Steenwyk J.L."/>
            <person name="Rokas A."/>
            <person name="Carro J."/>
            <person name="Camarero S."/>
            <person name="Ferreira P."/>
            <person name="Molpeceres G."/>
            <person name="Ruiz-Duenas F.J."/>
            <person name="Serrano A."/>
            <person name="Henrissat B."/>
            <person name="Drula E."/>
            <person name="Hughes K.W."/>
            <person name="Mata J.L."/>
            <person name="Ishikawa N.K."/>
            <person name="Vargas-Isla R."/>
            <person name="Ushijima S."/>
            <person name="Smith C.A."/>
            <person name="Ahrendt S."/>
            <person name="Andreopoulos W."/>
            <person name="He G."/>
            <person name="Labutti K."/>
            <person name="Lipzen A."/>
            <person name="Ng V."/>
            <person name="Riley R."/>
            <person name="Sandor L."/>
            <person name="Barry K."/>
            <person name="Martinez A.T."/>
            <person name="Xiao Y."/>
            <person name="Gibbons J.G."/>
            <person name="Terashima K."/>
            <person name="Grigoriev I.V."/>
            <person name="Hibbett D.S."/>
        </authorList>
    </citation>
    <scope>NUCLEOTIDE SEQUENCE</scope>
    <source>
        <strain evidence="1">RHP3577 ss4</strain>
    </source>
</reference>
<dbReference type="EMBL" id="JANVFT010000043">
    <property type="protein sequence ID" value="KAJ4489813.1"/>
    <property type="molecule type" value="Genomic_DNA"/>
</dbReference>
<sequence>MNIISHRIPSSKRWIVIIAGLAWSLFARICYASPLPAILEQAGLGTTVSDTNSSGSDYDDYHYTNHSDSQIQPRHIQLDSRGKGLKKSLIRAALWLNPDWAVLGFAYVTPEEGEVVGDGNRVQLGSLKLPTMQLDSTKTPGFIYLQPKLGMPAQNPDNRYWTCLVYASKKNINKFKPRMVRSTIGSEYTSHIVTAAIDFFFAQFYRSELAPNQSPPPYTHSSTADDRVNSQAITFFSDPSFAGVTVMQVPFSAKFVSDWQLLAECYKSPNKLPKEVKPSWDSWKEKIEGLPKGMNLV</sequence>
<protein>
    <submittedName>
        <fullName evidence="1">Uncharacterized protein</fullName>
    </submittedName>
</protein>
<comment type="caution">
    <text evidence="1">The sequence shown here is derived from an EMBL/GenBank/DDBJ whole genome shotgun (WGS) entry which is preliminary data.</text>
</comment>
<name>A0ABQ8VHH9_9AGAR</name>
<dbReference type="Proteomes" id="UP001150217">
    <property type="component" value="Unassembled WGS sequence"/>
</dbReference>
<accession>A0ABQ8VHH9</accession>
<keyword evidence="2" id="KW-1185">Reference proteome</keyword>
<organism evidence="1 2">
    <name type="scientific">Lentinula lateritia</name>
    <dbReference type="NCBI Taxonomy" id="40482"/>
    <lineage>
        <taxon>Eukaryota</taxon>
        <taxon>Fungi</taxon>
        <taxon>Dikarya</taxon>
        <taxon>Basidiomycota</taxon>
        <taxon>Agaricomycotina</taxon>
        <taxon>Agaricomycetes</taxon>
        <taxon>Agaricomycetidae</taxon>
        <taxon>Agaricales</taxon>
        <taxon>Marasmiineae</taxon>
        <taxon>Omphalotaceae</taxon>
        <taxon>Lentinula</taxon>
    </lineage>
</organism>
<gene>
    <name evidence="1" type="ORF">C8R41DRAFT_383642</name>
</gene>